<organism evidence="2 3">
    <name type="scientific">Rehaibacterium terrae</name>
    <dbReference type="NCBI Taxonomy" id="1341696"/>
    <lineage>
        <taxon>Bacteria</taxon>
        <taxon>Pseudomonadati</taxon>
        <taxon>Pseudomonadota</taxon>
        <taxon>Gammaproteobacteria</taxon>
        <taxon>Lysobacterales</taxon>
        <taxon>Lysobacteraceae</taxon>
        <taxon>Rehaibacterium</taxon>
    </lineage>
</organism>
<dbReference type="CDD" id="cd02440">
    <property type="entry name" value="AdoMet_MTases"/>
    <property type="match status" value="1"/>
</dbReference>
<dbReference type="Gene3D" id="3.40.50.150">
    <property type="entry name" value="Vaccinia Virus protein VP39"/>
    <property type="match status" value="1"/>
</dbReference>
<dbReference type="InterPro" id="IPR029063">
    <property type="entry name" value="SAM-dependent_MTases_sf"/>
</dbReference>
<gene>
    <name evidence="2" type="ORF">HNQ58_002219</name>
</gene>
<name>A0A7W8DFE2_9GAMM</name>
<dbReference type="Proteomes" id="UP000519004">
    <property type="component" value="Unassembled WGS sequence"/>
</dbReference>
<reference evidence="2 3" key="1">
    <citation type="submission" date="2020-08" db="EMBL/GenBank/DDBJ databases">
        <title>Genomic Encyclopedia of Type Strains, Phase IV (KMG-IV): sequencing the most valuable type-strain genomes for metagenomic binning, comparative biology and taxonomic classification.</title>
        <authorList>
            <person name="Goeker M."/>
        </authorList>
    </citation>
    <scope>NUCLEOTIDE SEQUENCE [LARGE SCALE GENOMIC DNA]</scope>
    <source>
        <strain evidence="2 3">DSM 25897</strain>
    </source>
</reference>
<proteinExistence type="predicted"/>
<evidence type="ECO:0000259" key="1">
    <source>
        <dbReference type="Pfam" id="PF13649"/>
    </source>
</evidence>
<comment type="caution">
    <text evidence="2">The sequence shown here is derived from an EMBL/GenBank/DDBJ whole genome shotgun (WGS) entry which is preliminary data.</text>
</comment>
<feature type="domain" description="Methyltransferase" evidence="1">
    <location>
        <begin position="53"/>
        <end position="154"/>
    </location>
</feature>
<dbReference type="AlphaFoldDB" id="A0A7W8DFE2"/>
<accession>A0A7W8DFE2</accession>
<sequence length="206" mass="22416">MDSHPSPLRDEPLGWTFFRQWLKSPLSIAAISPSSRQLARQMVAELPVDARRVIELGGGTGVITQALLDHGIAADQLLVLELNPELHDHLRRRFPQVAVACADACDLPEVARRAGLLADGPADAVVSGLGMLSMPRATQRRILQAAFDVLRPDGRFIQFTYGPAGPVAGEVVADLGLVARRGNLAWWNIPPATVYVYTRRTDRSPA</sequence>
<keyword evidence="3" id="KW-1185">Reference proteome</keyword>
<keyword evidence="2" id="KW-0808">Transferase</keyword>
<dbReference type="InterPro" id="IPR041698">
    <property type="entry name" value="Methyltransf_25"/>
</dbReference>
<evidence type="ECO:0000313" key="2">
    <source>
        <dbReference type="EMBL" id="MBB5016306.1"/>
    </source>
</evidence>
<dbReference type="SUPFAM" id="SSF53335">
    <property type="entry name" value="S-adenosyl-L-methionine-dependent methyltransferases"/>
    <property type="match status" value="1"/>
</dbReference>
<dbReference type="Pfam" id="PF13649">
    <property type="entry name" value="Methyltransf_25"/>
    <property type="match status" value="1"/>
</dbReference>
<dbReference type="GO" id="GO:0032259">
    <property type="term" value="P:methylation"/>
    <property type="evidence" value="ECO:0007669"/>
    <property type="project" value="UniProtKB-KW"/>
</dbReference>
<keyword evidence="2" id="KW-0489">Methyltransferase</keyword>
<dbReference type="RefSeq" id="WP_221301271.1">
    <property type="nucleotide sequence ID" value="NZ_JACHHX010000017.1"/>
</dbReference>
<dbReference type="EMBL" id="JACHHX010000017">
    <property type="protein sequence ID" value="MBB5016306.1"/>
    <property type="molecule type" value="Genomic_DNA"/>
</dbReference>
<evidence type="ECO:0000313" key="3">
    <source>
        <dbReference type="Proteomes" id="UP000519004"/>
    </source>
</evidence>
<protein>
    <submittedName>
        <fullName evidence="2">Phospholipid N-methyltransferase</fullName>
    </submittedName>
</protein>
<dbReference type="GO" id="GO:0008168">
    <property type="term" value="F:methyltransferase activity"/>
    <property type="evidence" value="ECO:0007669"/>
    <property type="project" value="UniProtKB-KW"/>
</dbReference>